<sequence>MHPLQIPTVTPGFSGRPPFDSGAGHGRREKWTAYLPFIQQHYSLIATEGSRNENRRVGPSFTDAAGNQRRHVVPHRNPSLQCNESSYTVRPVGIGNTCVVRESDSRRTPFDSGAGHGLEIPFWRRTPEFSLFLSFCDLMVWSDLIGKAANFFTACKSPCNAETRGSMYDVGTKMAHTMWLVAAELNPNRMVHLIAGVHIQTLLSQQKKSAPEEHGQSPSVRELCQCVHCSGCLRAVGLGLCLASRIGVVTGYKDDDFRLVKFARSAQGIFPALAQDHEQRPSRDQWRRDIYHFAEQRQGHNRAGKNSARSMEDSATVQWKVKTGMRTAPAKYLICGPLVGVIEILKEETK</sequence>
<accession>A0AAD7K0X3</accession>
<dbReference type="Proteomes" id="UP001215280">
    <property type="component" value="Unassembled WGS sequence"/>
</dbReference>
<evidence type="ECO:0000256" key="1">
    <source>
        <dbReference type="SAM" id="MobiDB-lite"/>
    </source>
</evidence>
<organism evidence="2 3">
    <name type="scientific">Mycena maculata</name>
    <dbReference type="NCBI Taxonomy" id="230809"/>
    <lineage>
        <taxon>Eukaryota</taxon>
        <taxon>Fungi</taxon>
        <taxon>Dikarya</taxon>
        <taxon>Basidiomycota</taxon>
        <taxon>Agaricomycotina</taxon>
        <taxon>Agaricomycetes</taxon>
        <taxon>Agaricomycetidae</taxon>
        <taxon>Agaricales</taxon>
        <taxon>Marasmiineae</taxon>
        <taxon>Mycenaceae</taxon>
        <taxon>Mycena</taxon>
    </lineage>
</organism>
<keyword evidence="3" id="KW-1185">Reference proteome</keyword>
<feature type="region of interest" description="Disordered" evidence="1">
    <location>
        <begin position="1"/>
        <end position="25"/>
    </location>
</feature>
<evidence type="ECO:0000313" key="3">
    <source>
        <dbReference type="Proteomes" id="UP001215280"/>
    </source>
</evidence>
<dbReference type="AlphaFoldDB" id="A0AAD7K0X3"/>
<protein>
    <submittedName>
        <fullName evidence="2">Uncharacterized protein</fullName>
    </submittedName>
</protein>
<dbReference type="EMBL" id="JARJLG010000013">
    <property type="protein sequence ID" value="KAJ7775983.1"/>
    <property type="molecule type" value="Genomic_DNA"/>
</dbReference>
<proteinExistence type="predicted"/>
<reference evidence="2" key="1">
    <citation type="submission" date="2023-03" db="EMBL/GenBank/DDBJ databases">
        <title>Massive genome expansion in bonnet fungi (Mycena s.s.) driven by repeated elements and novel gene families across ecological guilds.</title>
        <authorList>
            <consortium name="Lawrence Berkeley National Laboratory"/>
            <person name="Harder C.B."/>
            <person name="Miyauchi S."/>
            <person name="Viragh M."/>
            <person name="Kuo A."/>
            <person name="Thoen E."/>
            <person name="Andreopoulos B."/>
            <person name="Lu D."/>
            <person name="Skrede I."/>
            <person name="Drula E."/>
            <person name="Henrissat B."/>
            <person name="Morin E."/>
            <person name="Kohler A."/>
            <person name="Barry K."/>
            <person name="LaButti K."/>
            <person name="Morin E."/>
            <person name="Salamov A."/>
            <person name="Lipzen A."/>
            <person name="Mereny Z."/>
            <person name="Hegedus B."/>
            <person name="Baldrian P."/>
            <person name="Stursova M."/>
            <person name="Weitz H."/>
            <person name="Taylor A."/>
            <person name="Grigoriev I.V."/>
            <person name="Nagy L.G."/>
            <person name="Martin F."/>
            <person name="Kauserud H."/>
        </authorList>
    </citation>
    <scope>NUCLEOTIDE SEQUENCE</scope>
    <source>
        <strain evidence="2">CBHHK188m</strain>
    </source>
</reference>
<evidence type="ECO:0000313" key="2">
    <source>
        <dbReference type="EMBL" id="KAJ7775983.1"/>
    </source>
</evidence>
<name>A0AAD7K0X3_9AGAR</name>
<gene>
    <name evidence="2" type="ORF">DFH07DRAFT_766923</name>
</gene>
<comment type="caution">
    <text evidence="2">The sequence shown here is derived from an EMBL/GenBank/DDBJ whole genome shotgun (WGS) entry which is preliminary data.</text>
</comment>